<protein>
    <submittedName>
        <fullName evidence="2">Uncharacterized protein</fullName>
    </submittedName>
</protein>
<dbReference type="AlphaFoldDB" id="A5E0F4"/>
<dbReference type="GeneID" id="5232773"/>
<keyword evidence="3" id="KW-1185">Reference proteome</keyword>
<feature type="compositionally biased region" description="Acidic residues" evidence="1">
    <location>
        <begin position="284"/>
        <end position="297"/>
    </location>
</feature>
<dbReference type="InParanoid" id="A5E0F4"/>
<evidence type="ECO:0000256" key="1">
    <source>
        <dbReference type="SAM" id="MobiDB-lite"/>
    </source>
</evidence>
<evidence type="ECO:0000313" key="2">
    <source>
        <dbReference type="EMBL" id="EDK44912.1"/>
    </source>
</evidence>
<reference evidence="2 3" key="1">
    <citation type="journal article" date="2009" name="Nature">
        <title>Evolution of pathogenicity and sexual reproduction in eight Candida genomes.</title>
        <authorList>
            <person name="Butler G."/>
            <person name="Rasmussen M.D."/>
            <person name="Lin M.F."/>
            <person name="Santos M.A."/>
            <person name="Sakthikumar S."/>
            <person name="Munro C.A."/>
            <person name="Rheinbay E."/>
            <person name="Grabherr M."/>
            <person name="Forche A."/>
            <person name="Reedy J.L."/>
            <person name="Agrafioti I."/>
            <person name="Arnaud M.B."/>
            <person name="Bates S."/>
            <person name="Brown A.J."/>
            <person name="Brunke S."/>
            <person name="Costanzo M.C."/>
            <person name="Fitzpatrick D.A."/>
            <person name="de Groot P.W."/>
            <person name="Harris D."/>
            <person name="Hoyer L.L."/>
            <person name="Hube B."/>
            <person name="Klis F.M."/>
            <person name="Kodira C."/>
            <person name="Lennard N."/>
            <person name="Logue M.E."/>
            <person name="Martin R."/>
            <person name="Neiman A.M."/>
            <person name="Nikolaou E."/>
            <person name="Quail M.A."/>
            <person name="Quinn J."/>
            <person name="Santos M.C."/>
            <person name="Schmitzberger F.F."/>
            <person name="Sherlock G."/>
            <person name="Shah P."/>
            <person name="Silverstein K.A."/>
            <person name="Skrzypek M.S."/>
            <person name="Soll D."/>
            <person name="Staggs R."/>
            <person name="Stansfield I."/>
            <person name="Stumpf M.P."/>
            <person name="Sudbery P.E."/>
            <person name="Srikantha T."/>
            <person name="Zeng Q."/>
            <person name="Berman J."/>
            <person name="Berriman M."/>
            <person name="Heitman J."/>
            <person name="Gow N.A."/>
            <person name="Lorenz M.C."/>
            <person name="Birren B.W."/>
            <person name="Kellis M."/>
            <person name="Cuomo C.A."/>
        </authorList>
    </citation>
    <scope>NUCLEOTIDE SEQUENCE [LARGE SCALE GENOMIC DNA]</scope>
    <source>
        <strain evidence="3">ATCC 11503 / BCRC 21390 / CBS 2605 / JCM 1781 / NBRC 1676 / NRRL YB-4239</strain>
    </source>
</reference>
<dbReference type="KEGG" id="lel:PVL30_002582"/>
<dbReference type="Proteomes" id="UP000001996">
    <property type="component" value="Unassembled WGS sequence"/>
</dbReference>
<feature type="compositionally biased region" description="Acidic residues" evidence="1">
    <location>
        <begin position="348"/>
        <end position="367"/>
    </location>
</feature>
<proteinExistence type="predicted"/>
<dbReference type="OrthoDB" id="4094291at2759"/>
<sequence length="367" mass="41941">MEISEGHDRIDAVQNNLTRCLDSFASAWKLMDVNKNLAFGDEKNELELLQTIKRAFILDSFKLSKYQKDYKDWESDAREEFINNDVVDYNSVVGKISKVNQKLESSSTLYEQLSSGIKIPEFVVSKKTLEKFGNQDLIEIANRHPENNFKLSQLFSLNPNQAGTLVPEFDIVHDLINLEFRLRIEKRIQLEILASMKNKLQSMNSTWVVRDDNLKDFLNHKVAKVVEQVTQVRAEIEKEKNDEVGEEEEEEEEEREAEVDIDDDDDDDDDDGSFVGDVGIHDEQEGESSSEELGNEVEESKADDIEVEAATVDDNEENQQEQRLGDVEGENENDSSALHTQAQKNDEPLENPDDDDDDDDDTMLIDG</sequence>
<feature type="region of interest" description="Disordered" evidence="1">
    <location>
        <begin position="236"/>
        <end position="367"/>
    </location>
</feature>
<gene>
    <name evidence="2" type="ORF">LELG_03091</name>
</gene>
<evidence type="ECO:0000313" key="3">
    <source>
        <dbReference type="Proteomes" id="UP000001996"/>
    </source>
</evidence>
<organism evidence="2 3">
    <name type="scientific">Lodderomyces elongisporus (strain ATCC 11503 / CBS 2605 / JCM 1781 / NBRC 1676 / NRRL YB-4239)</name>
    <name type="common">Yeast</name>
    <name type="synonym">Saccharomyces elongisporus</name>
    <dbReference type="NCBI Taxonomy" id="379508"/>
    <lineage>
        <taxon>Eukaryota</taxon>
        <taxon>Fungi</taxon>
        <taxon>Dikarya</taxon>
        <taxon>Ascomycota</taxon>
        <taxon>Saccharomycotina</taxon>
        <taxon>Pichiomycetes</taxon>
        <taxon>Debaryomycetaceae</taxon>
        <taxon>Candida/Lodderomyces clade</taxon>
        <taxon>Lodderomyces</taxon>
    </lineage>
</organism>
<dbReference type="HOGENOM" id="CLU_060786_0_0_1"/>
<dbReference type="OMA" id="NSENREW"/>
<feature type="compositionally biased region" description="Polar residues" evidence="1">
    <location>
        <begin position="334"/>
        <end position="343"/>
    </location>
</feature>
<dbReference type="EMBL" id="CH981527">
    <property type="protein sequence ID" value="EDK44912.1"/>
    <property type="molecule type" value="Genomic_DNA"/>
</dbReference>
<name>A5E0F4_LODEL</name>
<feature type="compositionally biased region" description="Acidic residues" evidence="1">
    <location>
        <begin position="305"/>
        <end position="319"/>
    </location>
</feature>
<feature type="compositionally biased region" description="Acidic residues" evidence="1">
    <location>
        <begin position="244"/>
        <end position="272"/>
    </location>
</feature>
<dbReference type="VEuPathDB" id="FungiDB:LELG_03091"/>
<dbReference type="eggNOG" id="ENOG502T49U">
    <property type="taxonomic scope" value="Eukaryota"/>
</dbReference>
<accession>A5E0F4</accession>